<gene>
    <name evidence="4" type="ORF">Nkreftii_002541</name>
</gene>
<dbReference type="PANTHER" id="PTHR30005:SF0">
    <property type="entry name" value="RETROGRADE REGULATION PROTEIN 2"/>
    <property type="match status" value="1"/>
</dbReference>
<feature type="domain" description="Ppx/GppA phosphatase C-terminal" evidence="3">
    <location>
        <begin position="322"/>
        <end position="457"/>
    </location>
</feature>
<dbReference type="CDD" id="cd24006">
    <property type="entry name" value="ASKHA_NBD_PPX_GppA"/>
    <property type="match status" value="1"/>
</dbReference>
<proteinExistence type="predicted"/>
<accession>A0A7S8FF65</accession>
<organism evidence="4 5">
    <name type="scientific">Candidatus Nitrospira kreftii</name>
    <dbReference type="NCBI Taxonomy" id="2652173"/>
    <lineage>
        <taxon>Bacteria</taxon>
        <taxon>Pseudomonadati</taxon>
        <taxon>Nitrospirota</taxon>
        <taxon>Nitrospiria</taxon>
        <taxon>Nitrospirales</taxon>
        <taxon>Nitrospiraceae</taxon>
        <taxon>Nitrospira</taxon>
    </lineage>
</organism>
<dbReference type="Proteomes" id="UP000593737">
    <property type="component" value="Chromosome"/>
</dbReference>
<name>A0A7S8FF65_9BACT</name>
<dbReference type="Gene3D" id="3.30.420.40">
    <property type="match status" value="1"/>
</dbReference>
<evidence type="ECO:0000259" key="3">
    <source>
        <dbReference type="Pfam" id="PF21447"/>
    </source>
</evidence>
<protein>
    <submittedName>
        <fullName evidence="4">Exopolyphosphatase</fullName>
    </submittedName>
</protein>
<dbReference type="InterPro" id="IPR048950">
    <property type="entry name" value="Ppx_GppA_C"/>
</dbReference>
<dbReference type="Gene3D" id="1.10.3210.10">
    <property type="entry name" value="Hypothetical protein af1432"/>
    <property type="match status" value="1"/>
</dbReference>
<dbReference type="SUPFAM" id="SSF109604">
    <property type="entry name" value="HD-domain/PDEase-like"/>
    <property type="match status" value="1"/>
</dbReference>
<dbReference type="SUPFAM" id="SSF53067">
    <property type="entry name" value="Actin-like ATPase domain"/>
    <property type="match status" value="2"/>
</dbReference>
<dbReference type="Gene3D" id="3.30.420.150">
    <property type="entry name" value="Exopolyphosphatase. Domain 2"/>
    <property type="match status" value="1"/>
</dbReference>
<evidence type="ECO:0000313" key="5">
    <source>
        <dbReference type="Proteomes" id="UP000593737"/>
    </source>
</evidence>
<dbReference type="Pfam" id="PF21447">
    <property type="entry name" value="Ppx-GppA_III"/>
    <property type="match status" value="1"/>
</dbReference>
<dbReference type="AlphaFoldDB" id="A0A7S8FF65"/>
<dbReference type="PANTHER" id="PTHR30005">
    <property type="entry name" value="EXOPOLYPHOSPHATASE"/>
    <property type="match status" value="1"/>
</dbReference>
<dbReference type="KEGG" id="nkf:Nkreftii_002541"/>
<reference evidence="4 5" key="1">
    <citation type="journal article" date="2020" name="ISME J.">
        <title>Enrichment and physiological characterization of a novel comammox Nitrospira indicates ammonium inhibition of complete nitrification.</title>
        <authorList>
            <person name="Sakoula D."/>
            <person name="Koch H."/>
            <person name="Frank J."/>
            <person name="Jetten M.S.M."/>
            <person name="van Kessel M.A.H.J."/>
            <person name="Lucker S."/>
        </authorList>
    </citation>
    <scope>NUCLEOTIDE SEQUENCE [LARGE SCALE GENOMIC DNA]</scope>
    <source>
        <strain evidence="4">Comreactor17</strain>
    </source>
</reference>
<dbReference type="InterPro" id="IPR003607">
    <property type="entry name" value="HD/PDEase_dom"/>
</dbReference>
<feature type="domain" description="Ppx/GppA phosphatase N-terminal" evidence="2">
    <location>
        <begin position="25"/>
        <end position="307"/>
    </location>
</feature>
<dbReference type="PIRSF" id="PIRSF001267">
    <property type="entry name" value="Pyrophosphatase_GppA_Ppx"/>
    <property type="match status" value="1"/>
</dbReference>
<dbReference type="InterPro" id="IPR030673">
    <property type="entry name" value="PyroPPase_GppA_Ppx"/>
</dbReference>
<dbReference type="EMBL" id="CP047423">
    <property type="protein sequence ID" value="QPD04767.1"/>
    <property type="molecule type" value="Genomic_DNA"/>
</dbReference>
<evidence type="ECO:0000259" key="2">
    <source>
        <dbReference type="Pfam" id="PF02541"/>
    </source>
</evidence>
<dbReference type="InterPro" id="IPR003695">
    <property type="entry name" value="Ppx_GppA_N"/>
</dbReference>
<evidence type="ECO:0000313" key="4">
    <source>
        <dbReference type="EMBL" id="QPD04767.1"/>
    </source>
</evidence>
<keyword evidence="1" id="KW-0378">Hydrolase</keyword>
<dbReference type="Pfam" id="PF02541">
    <property type="entry name" value="Ppx-GppA"/>
    <property type="match status" value="1"/>
</dbReference>
<sequence length="517" mass="57800">MSKLAVIDIGTNSIHMVLAEILPDASFKILDRFKDMTRLGNGAFASKRLADEVMARALEVLKTLVTLARNKGFDRVIAVATSAVREAENGGDFVSMIMEETGLRVRVISGTEEARLIFLGVKNSIALTDEPTLVVDIGGGSVELIVGHREGMIHGTSLKLGAIRLAEQYLPKTPPSERMMHALKQAVLTHLREAVASFKTRKFCSLVATSGMASNIGEVIHLRHTGRPLPQHNLATVSLKDIRALEAELAQASVKARLSIPGLDPKRVDTLLPATVLLRCLLEISGLTDLTLCDKAIREGVIYDFIVRHREGLKAENEIPDIRRRNVIGLARRCHAPEAHSLHVAELALSLFDQTRRMHRLGPQERTWLEYASILHDVGYLINPRQHHKHAYYLITHSDLAGLTAEEIDVVATVARYHRRSLPALKHEEFDRLTPRFQRVVKILAALLRIADGLDRTHFSLVRSVNVRFGKQIMIDVHLAGDAEMELWAAKSRADLFEQVFHRRIQFSKMLLETRKS</sequence>
<evidence type="ECO:0000256" key="1">
    <source>
        <dbReference type="ARBA" id="ARBA00022801"/>
    </source>
</evidence>
<dbReference type="InterPro" id="IPR050273">
    <property type="entry name" value="GppA/Ppx_hydrolase"/>
</dbReference>
<dbReference type="GO" id="GO:0016462">
    <property type="term" value="F:pyrophosphatase activity"/>
    <property type="evidence" value="ECO:0007669"/>
    <property type="project" value="TreeGrafter"/>
</dbReference>
<dbReference type="CDD" id="cd00077">
    <property type="entry name" value="HDc"/>
    <property type="match status" value="1"/>
</dbReference>
<dbReference type="InterPro" id="IPR043129">
    <property type="entry name" value="ATPase_NBD"/>
</dbReference>